<sequence length="69" mass="7496">MIGAVPPRATSLAASLQMVYYSACSLTNGSRRVPTIVHSPVRIYPYPFVSALTAYPQEITRVNVTRASP</sequence>
<protein>
    <submittedName>
        <fullName evidence="1">Uncharacterized protein</fullName>
    </submittedName>
</protein>
<proteinExistence type="predicted"/>
<name>A0A166HQW4_9AGAM</name>
<dbReference type="EMBL" id="KV417491">
    <property type="protein sequence ID" value="KZP30954.1"/>
    <property type="molecule type" value="Genomic_DNA"/>
</dbReference>
<evidence type="ECO:0000313" key="1">
    <source>
        <dbReference type="EMBL" id="KZP19133.1"/>
    </source>
</evidence>
<dbReference type="AlphaFoldDB" id="A0A166HQW4"/>
<dbReference type="EMBL" id="KV417566">
    <property type="protein sequence ID" value="KZP19133.1"/>
    <property type="molecule type" value="Genomic_DNA"/>
</dbReference>
<accession>A0A166HQW4</accession>
<keyword evidence="3" id="KW-1185">Reference proteome</keyword>
<organism evidence="1 3">
    <name type="scientific">Athelia psychrophila</name>
    <dbReference type="NCBI Taxonomy" id="1759441"/>
    <lineage>
        <taxon>Eukaryota</taxon>
        <taxon>Fungi</taxon>
        <taxon>Dikarya</taxon>
        <taxon>Basidiomycota</taxon>
        <taxon>Agaricomycotina</taxon>
        <taxon>Agaricomycetes</taxon>
        <taxon>Agaricomycetidae</taxon>
        <taxon>Atheliales</taxon>
        <taxon>Atheliaceae</taxon>
        <taxon>Athelia</taxon>
    </lineage>
</organism>
<reference evidence="1 3" key="1">
    <citation type="journal article" date="2016" name="Mol. Biol. Evol.">
        <title>Comparative Genomics of Early-Diverging Mushroom-Forming Fungi Provides Insights into the Origins of Lignocellulose Decay Capabilities.</title>
        <authorList>
            <person name="Nagy L.G."/>
            <person name="Riley R."/>
            <person name="Tritt A."/>
            <person name="Adam C."/>
            <person name="Daum C."/>
            <person name="Floudas D."/>
            <person name="Sun H."/>
            <person name="Yadav J.S."/>
            <person name="Pangilinan J."/>
            <person name="Larsson K.H."/>
            <person name="Matsuura K."/>
            <person name="Barry K."/>
            <person name="Labutti K."/>
            <person name="Kuo R."/>
            <person name="Ohm R.A."/>
            <person name="Bhattacharya S.S."/>
            <person name="Shirouzu T."/>
            <person name="Yoshinaga Y."/>
            <person name="Martin F.M."/>
            <person name="Grigoriev I.V."/>
            <person name="Hibbett D.S."/>
        </authorList>
    </citation>
    <scope>NUCLEOTIDE SEQUENCE [LARGE SCALE GENOMIC DNA]</scope>
    <source>
        <strain evidence="1 3">CBS 109695</strain>
    </source>
</reference>
<gene>
    <name evidence="2" type="ORF">FIBSPDRAFT_849985</name>
    <name evidence="1" type="ORF">FIBSPDRAFT_863053</name>
</gene>
<dbReference type="Proteomes" id="UP000076532">
    <property type="component" value="Unassembled WGS sequence"/>
</dbReference>
<evidence type="ECO:0000313" key="3">
    <source>
        <dbReference type="Proteomes" id="UP000076532"/>
    </source>
</evidence>
<evidence type="ECO:0000313" key="2">
    <source>
        <dbReference type="EMBL" id="KZP30954.1"/>
    </source>
</evidence>